<dbReference type="Pfam" id="PF00990">
    <property type="entry name" value="GGDEF"/>
    <property type="match status" value="1"/>
</dbReference>
<dbReference type="Gene3D" id="3.30.70.270">
    <property type="match status" value="1"/>
</dbReference>
<dbReference type="PANTHER" id="PTHR44757">
    <property type="entry name" value="DIGUANYLATE CYCLASE DGCP"/>
    <property type="match status" value="1"/>
</dbReference>
<keyword evidence="2" id="KW-1133">Transmembrane helix</keyword>
<dbReference type="InterPro" id="IPR052155">
    <property type="entry name" value="Biofilm_reg_signaling"/>
</dbReference>
<dbReference type="FunFam" id="3.30.70.270:FF:000001">
    <property type="entry name" value="Diguanylate cyclase domain protein"/>
    <property type="match status" value="1"/>
</dbReference>
<keyword evidence="6" id="KW-1185">Reference proteome</keyword>
<dbReference type="SUPFAM" id="SSF55073">
    <property type="entry name" value="Nucleotide cyclase"/>
    <property type="match status" value="1"/>
</dbReference>
<dbReference type="KEGG" id="cber:B5D82_04310"/>
<keyword evidence="2" id="KW-0472">Membrane</keyword>
<dbReference type="CDD" id="cd01948">
    <property type="entry name" value="EAL"/>
    <property type="match status" value="1"/>
</dbReference>
<dbReference type="Pfam" id="PF00563">
    <property type="entry name" value="EAL"/>
    <property type="match status" value="1"/>
</dbReference>
<dbReference type="CDD" id="cd01949">
    <property type="entry name" value="GGDEF"/>
    <property type="match status" value="1"/>
</dbReference>
<feature type="transmembrane region" description="Helical" evidence="2">
    <location>
        <begin position="12"/>
        <end position="29"/>
    </location>
</feature>
<evidence type="ECO:0000313" key="5">
    <source>
        <dbReference type="EMBL" id="ASP47061.1"/>
    </source>
</evidence>
<proteinExistence type="predicted"/>
<dbReference type="OrthoDB" id="9814202at2"/>
<dbReference type="PROSITE" id="PS50887">
    <property type="entry name" value="GGDEF"/>
    <property type="match status" value="1"/>
</dbReference>
<comment type="cofactor">
    <cofactor evidence="1">
        <name>Mg(2+)</name>
        <dbReference type="ChEBI" id="CHEBI:18420"/>
    </cofactor>
</comment>
<dbReference type="NCBIfam" id="TIGR00254">
    <property type="entry name" value="GGDEF"/>
    <property type="match status" value="1"/>
</dbReference>
<evidence type="ECO:0000256" key="2">
    <source>
        <dbReference type="SAM" id="Phobius"/>
    </source>
</evidence>
<protein>
    <recommendedName>
        <fullName evidence="7">Diguanylate cyclase/phosphodiesterase</fullName>
    </recommendedName>
</protein>
<dbReference type="SMART" id="SM00267">
    <property type="entry name" value="GGDEF"/>
    <property type="match status" value="1"/>
</dbReference>
<dbReference type="InterPro" id="IPR029787">
    <property type="entry name" value="Nucleotide_cyclase"/>
</dbReference>
<dbReference type="Gene3D" id="3.20.20.450">
    <property type="entry name" value="EAL domain"/>
    <property type="match status" value="1"/>
</dbReference>
<dbReference type="SUPFAM" id="SSF141868">
    <property type="entry name" value="EAL domain-like"/>
    <property type="match status" value="1"/>
</dbReference>
<feature type="domain" description="EAL" evidence="3">
    <location>
        <begin position="409"/>
        <end position="661"/>
    </location>
</feature>
<evidence type="ECO:0000259" key="4">
    <source>
        <dbReference type="PROSITE" id="PS50887"/>
    </source>
</evidence>
<dbReference type="InterPro" id="IPR000160">
    <property type="entry name" value="GGDEF_dom"/>
</dbReference>
<dbReference type="EMBL" id="CP020465">
    <property type="protein sequence ID" value="ASP47061.1"/>
    <property type="molecule type" value="Genomic_DNA"/>
</dbReference>
<evidence type="ECO:0000259" key="3">
    <source>
        <dbReference type="PROSITE" id="PS50883"/>
    </source>
</evidence>
<reference evidence="5 6" key="1">
    <citation type="submission" date="2017-08" db="EMBL/GenBank/DDBJ databases">
        <title>Complete genome of Colwellia sp. NB097-1, a psychrophile bacterium ioslated from Bering Sea.</title>
        <authorList>
            <person name="Chen X."/>
        </authorList>
    </citation>
    <scope>NUCLEOTIDE SEQUENCE [LARGE SCALE GENOMIC DNA]</scope>
    <source>
        <strain evidence="5 6">NB097-1</strain>
    </source>
</reference>
<dbReference type="GO" id="GO:0003824">
    <property type="term" value="F:catalytic activity"/>
    <property type="evidence" value="ECO:0007669"/>
    <property type="project" value="UniProtKB-ARBA"/>
</dbReference>
<evidence type="ECO:0000256" key="1">
    <source>
        <dbReference type="ARBA" id="ARBA00001946"/>
    </source>
</evidence>
<dbReference type="Proteomes" id="UP000202259">
    <property type="component" value="Chromosome"/>
</dbReference>
<feature type="transmembrane region" description="Helical" evidence="2">
    <location>
        <begin position="163"/>
        <end position="182"/>
    </location>
</feature>
<keyword evidence="2" id="KW-0812">Transmembrane</keyword>
<dbReference type="PANTHER" id="PTHR44757:SF2">
    <property type="entry name" value="BIOFILM ARCHITECTURE MAINTENANCE PROTEIN MBAA"/>
    <property type="match status" value="1"/>
</dbReference>
<accession>A0A222G5I1</accession>
<organism evidence="5 6">
    <name type="scientific">Cognaticolwellia beringensis</name>
    <dbReference type="NCBI Taxonomy" id="1967665"/>
    <lineage>
        <taxon>Bacteria</taxon>
        <taxon>Pseudomonadati</taxon>
        <taxon>Pseudomonadota</taxon>
        <taxon>Gammaproteobacteria</taxon>
        <taxon>Alteromonadales</taxon>
        <taxon>Colwelliaceae</taxon>
        <taxon>Cognaticolwellia</taxon>
    </lineage>
</organism>
<dbReference type="InterPro" id="IPR043128">
    <property type="entry name" value="Rev_trsase/Diguanyl_cyclase"/>
</dbReference>
<dbReference type="InterPro" id="IPR001633">
    <property type="entry name" value="EAL_dom"/>
</dbReference>
<dbReference type="RefSeq" id="WP_081149513.1">
    <property type="nucleotide sequence ID" value="NZ_CP020465.1"/>
</dbReference>
<evidence type="ECO:0000313" key="6">
    <source>
        <dbReference type="Proteomes" id="UP000202259"/>
    </source>
</evidence>
<dbReference type="PROSITE" id="PS50883">
    <property type="entry name" value="EAL"/>
    <property type="match status" value="1"/>
</dbReference>
<dbReference type="AlphaFoldDB" id="A0A222G5I1"/>
<feature type="domain" description="GGDEF" evidence="4">
    <location>
        <begin position="267"/>
        <end position="400"/>
    </location>
</feature>
<evidence type="ECO:0008006" key="7">
    <source>
        <dbReference type="Google" id="ProtNLM"/>
    </source>
</evidence>
<dbReference type="InterPro" id="IPR035919">
    <property type="entry name" value="EAL_sf"/>
</dbReference>
<gene>
    <name evidence="5" type="ORF">B5D82_04310</name>
</gene>
<sequence length="665" mass="76410">MNLTIKKVAFGLIFFLLTGMYIIFAYYYFSQRDITAKIIVTSIKNDLSELSYVLSKQIKKEPISSARPLLDRKAANNKYLSAIAIFKDDELVMTTEHKYSKIPTASDLYFAPHKSDFTFLNDKSALQGNIHYYQGKLIKNYALVFYFDNEYIKHNFTQAKRDFILFFILIPIIFVAIIWLVIGRLVALPLETLRQYAYYHSNIPKPFIIREIEYIRASMVQTFSRLDQEKKELYNLARTDSLSGLANRNYLQERVEQIIEVSNREQKEFALLFLDLDHFKSVNDSLGHDVGDELLKSIAQAIQKILRINDVVARIGGDEFVIVLTHYKDDVELYEIIDRIQTQLMKAWLINTFTIQITSSIGITIYPKDGDDLVSLMKNADIAMYEAKARGRRGYHFFTESLNVKTQEYIALTNAMREALKNDQYELYYQPQNDVKTGVITGAEALIRWKGSNDVFIPPNIFIPIAEQNGFIIELGDWVLETAIKQLHLWEDNDYQLRMSINVAAQQILQRGFVSHLKFLLDTYKVSANKVLLEITESVFLNDSKAIHKTFSAIKALGVKISLDDFGTGYSSLSYLKTFPIDVLKIDKAFLDDYDTQEGAIFIETIVNMAQTLKISVVAEGVETREQVNYLSSLNCGYYQGYVCSPPVEINAFDRLFNEAVVLQV</sequence>
<name>A0A222G5I1_9GAMM</name>
<dbReference type="SMART" id="SM00052">
    <property type="entry name" value="EAL"/>
    <property type="match status" value="1"/>
</dbReference>